<dbReference type="EMBL" id="CP002475">
    <property type="protein sequence ID" value="ADW02612.1"/>
    <property type="molecule type" value="Genomic_DNA"/>
</dbReference>
<dbReference type="Proteomes" id="UP000002066">
    <property type="component" value="Chromosome"/>
</dbReference>
<evidence type="ECO:0000313" key="2">
    <source>
        <dbReference type="EMBL" id="ADW02612.1"/>
    </source>
</evidence>
<evidence type="ECO:0000313" key="3">
    <source>
        <dbReference type="Proteomes" id="UP000002066"/>
    </source>
</evidence>
<keyword evidence="1" id="KW-0812">Transmembrane</keyword>
<sequence length="35" mass="3710">MRDLTRLAARLLATLLSAAAVVAVYLLVLSRGTLP</sequence>
<organism evidence="2 3">
    <name type="scientific">Streptomyces pratensis (strain ATCC 33331 / IAF-45CD)</name>
    <dbReference type="NCBI Taxonomy" id="591167"/>
    <lineage>
        <taxon>Bacteria</taxon>
        <taxon>Bacillati</taxon>
        <taxon>Actinomycetota</taxon>
        <taxon>Actinomycetes</taxon>
        <taxon>Kitasatosporales</taxon>
        <taxon>Streptomycetaceae</taxon>
        <taxon>Streptomyces</taxon>
    </lineage>
</organism>
<dbReference type="AlphaFoldDB" id="A0A8D4BAN3"/>
<gene>
    <name evidence="2" type="ordered locus">Sfla_1160</name>
</gene>
<evidence type="ECO:0000256" key="1">
    <source>
        <dbReference type="SAM" id="Phobius"/>
    </source>
</evidence>
<dbReference type="KEGG" id="sfa:Sfla_1160"/>
<name>A0A8D4BAN3_STRFA</name>
<keyword evidence="1" id="KW-1133">Transmembrane helix</keyword>
<feature type="transmembrane region" description="Helical" evidence="1">
    <location>
        <begin position="7"/>
        <end position="28"/>
    </location>
</feature>
<keyword evidence="1" id="KW-0472">Membrane</keyword>
<protein>
    <submittedName>
        <fullName evidence="2">Uncharacterized protein</fullName>
    </submittedName>
</protein>
<proteinExistence type="predicted"/>
<reference evidence="2 3" key="1">
    <citation type="submission" date="2011-01" db="EMBL/GenBank/DDBJ databases">
        <title>Complete sequence of chromosome of Streptomyces flavogriseus ATCC 33331.</title>
        <authorList>
            <consortium name="US DOE Joint Genome Institute"/>
            <person name="Lucas S."/>
            <person name="Copeland A."/>
            <person name="Lapidus A."/>
            <person name="Cheng J.-F."/>
            <person name="Goodwin L."/>
            <person name="Pitluck S."/>
            <person name="Davenport K."/>
            <person name="Detter J.C."/>
            <person name="Han C."/>
            <person name="Tapia R."/>
            <person name="Land M."/>
            <person name="Hauser L."/>
            <person name="Kyrpides N."/>
            <person name="Ivanova N."/>
            <person name="Ovchinnikova G."/>
            <person name="Pagani I."/>
            <person name="Brumm P."/>
            <person name="Mead D."/>
            <person name="Woyke T."/>
        </authorList>
    </citation>
    <scope>NUCLEOTIDE SEQUENCE [LARGE SCALE GENOMIC DNA]</scope>
    <source>
        <strain evidence="3">ATCC 33331 / IAF-45CD</strain>
    </source>
</reference>
<accession>A0A8D4BAN3</accession>